<dbReference type="InterPro" id="IPR036291">
    <property type="entry name" value="NAD(P)-bd_dom_sf"/>
</dbReference>
<evidence type="ECO:0000256" key="1">
    <source>
        <dbReference type="ARBA" id="ARBA00006484"/>
    </source>
</evidence>
<dbReference type="SUPFAM" id="SSF51735">
    <property type="entry name" value="NAD(P)-binding Rossmann-fold domains"/>
    <property type="match status" value="1"/>
</dbReference>
<dbReference type="EMBL" id="CP045929">
    <property type="protein sequence ID" value="QGK70848.1"/>
    <property type="molecule type" value="Genomic_DNA"/>
</dbReference>
<dbReference type="PRINTS" id="PR00081">
    <property type="entry name" value="GDHRDH"/>
</dbReference>
<reference evidence="5" key="1">
    <citation type="submission" date="2019-11" db="EMBL/GenBank/DDBJ databases">
        <title>The complete genome sequence of Saccharopolyspora sp. E2A.</title>
        <authorList>
            <person name="Zhang G."/>
        </authorList>
    </citation>
    <scope>NUCLEOTIDE SEQUENCE [LARGE SCALE GENOMIC DNA]</scope>
    <source>
        <strain evidence="5">E2A</strain>
    </source>
</reference>
<organism evidence="4 5">
    <name type="scientific">Allosaccharopolyspora coralli</name>
    <dbReference type="NCBI Taxonomy" id="2665642"/>
    <lineage>
        <taxon>Bacteria</taxon>
        <taxon>Bacillati</taxon>
        <taxon>Actinomycetota</taxon>
        <taxon>Actinomycetes</taxon>
        <taxon>Pseudonocardiales</taxon>
        <taxon>Pseudonocardiaceae</taxon>
        <taxon>Allosaccharopolyspora</taxon>
    </lineage>
</organism>
<comment type="similarity">
    <text evidence="1">Belongs to the short-chain dehydrogenases/reductases (SDR) family.</text>
</comment>
<sequence length="299" mass="31369">MADSRWTTADMPALHGRTVVVTGATSGVGLATARAFARAGAHVVLAVRDPVKGKTAARAVGGSNEVRLLDLADLASVRAFGQDWHGPLDILVNNAGIAMVPESRTKDGFEKQFGTNHLGHFALTNALLPHITDRVVTLSSGAHRAGTIHFDDFDLRRNGYGMIKAYGQSKLANLLFTLELQRRLHHAGSPVRSMAAHPGYSATNLGTPGRAKVLVEAVHLAGRLLAQTSTQGALPTLFAATQDLPGASYVGPDGRSEMHGHPTLVGRSAEASDVTTAQRLWTASEKLTGVPAGIGALDS</sequence>
<accession>A0A5Q3Q8G3</accession>
<evidence type="ECO:0000259" key="3">
    <source>
        <dbReference type="SMART" id="SM00822"/>
    </source>
</evidence>
<dbReference type="AlphaFoldDB" id="A0A5Q3Q8G3"/>
<protein>
    <submittedName>
        <fullName evidence="4">SDR family NAD(P)-dependent oxidoreductase</fullName>
    </submittedName>
</protein>
<dbReference type="Pfam" id="PF00106">
    <property type="entry name" value="adh_short"/>
    <property type="match status" value="1"/>
</dbReference>
<evidence type="ECO:0000313" key="4">
    <source>
        <dbReference type="EMBL" id="QGK70848.1"/>
    </source>
</evidence>
<dbReference type="InterPro" id="IPR057326">
    <property type="entry name" value="KR_dom"/>
</dbReference>
<evidence type="ECO:0000256" key="2">
    <source>
        <dbReference type="ARBA" id="ARBA00023002"/>
    </source>
</evidence>
<gene>
    <name evidence="4" type="ORF">GIY23_16165</name>
</gene>
<dbReference type="InterPro" id="IPR002347">
    <property type="entry name" value="SDR_fam"/>
</dbReference>
<dbReference type="RefSeq" id="WP_154077427.1">
    <property type="nucleotide sequence ID" value="NZ_CP045929.1"/>
</dbReference>
<dbReference type="SMART" id="SM00822">
    <property type="entry name" value="PKS_KR"/>
    <property type="match status" value="1"/>
</dbReference>
<feature type="domain" description="Ketoreductase" evidence="3">
    <location>
        <begin position="17"/>
        <end position="169"/>
    </location>
</feature>
<proteinExistence type="inferred from homology"/>
<dbReference type="PANTHER" id="PTHR24320:SF148">
    <property type="entry name" value="NAD(P)-BINDING ROSSMANN-FOLD SUPERFAMILY PROTEIN"/>
    <property type="match status" value="1"/>
</dbReference>
<name>A0A5Q3Q8G3_9PSEU</name>
<dbReference type="PANTHER" id="PTHR24320">
    <property type="entry name" value="RETINOL DEHYDROGENASE"/>
    <property type="match status" value="1"/>
</dbReference>
<keyword evidence="5" id="KW-1185">Reference proteome</keyword>
<dbReference type="CDD" id="cd05327">
    <property type="entry name" value="retinol-DH_like_SDR_c_like"/>
    <property type="match status" value="1"/>
</dbReference>
<dbReference type="GO" id="GO:0016491">
    <property type="term" value="F:oxidoreductase activity"/>
    <property type="evidence" value="ECO:0007669"/>
    <property type="project" value="UniProtKB-KW"/>
</dbReference>
<dbReference type="NCBIfam" id="NF004846">
    <property type="entry name" value="PRK06197.1"/>
    <property type="match status" value="1"/>
</dbReference>
<evidence type="ECO:0000313" key="5">
    <source>
        <dbReference type="Proteomes" id="UP000371041"/>
    </source>
</evidence>
<dbReference type="Proteomes" id="UP000371041">
    <property type="component" value="Chromosome"/>
</dbReference>
<dbReference type="Gene3D" id="3.40.50.720">
    <property type="entry name" value="NAD(P)-binding Rossmann-like Domain"/>
    <property type="match status" value="1"/>
</dbReference>
<keyword evidence="2" id="KW-0560">Oxidoreductase</keyword>
<dbReference type="KEGG" id="sace:GIY23_16165"/>